<reference evidence="1" key="1">
    <citation type="journal article" date="2020" name="Stud. Mycol.">
        <title>101 Dothideomycetes genomes: a test case for predicting lifestyles and emergence of pathogens.</title>
        <authorList>
            <person name="Haridas S."/>
            <person name="Albert R."/>
            <person name="Binder M."/>
            <person name="Bloem J."/>
            <person name="Labutti K."/>
            <person name="Salamov A."/>
            <person name="Andreopoulos B."/>
            <person name="Baker S."/>
            <person name="Barry K."/>
            <person name="Bills G."/>
            <person name="Bluhm B."/>
            <person name="Cannon C."/>
            <person name="Castanera R."/>
            <person name="Culley D."/>
            <person name="Daum C."/>
            <person name="Ezra D."/>
            <person name="Gonzalez J."/>
            <person name="Henrissat B."/>
            <person name="Kuo A."/>
            <person name="Liang C."/>
            <person name="Lipzen A."/>
            <person name="Lutzoni F."/>
            <person name="Magnuson J."/>
            <person name="Mondo S."/>
            <person name="Nolan M."/>
            <person name="Ohm R."/>
            <person name="Pangilinan J."/>
            <person name="Park H.-J."/>
            <person name="Ramirez L."/>
            <person name="Alfaro M."/>
            <person name="Sun H."/>
            <person name="Tritt A."/>
            <person name="Yoshinaga Y."/>
            <person name="Zwiers L.-H."/>
            <person name="Turgeon B."/>
            <person name="Goodwin S."/>
            <person name="Spatafora J."/>
            <person name="Crous P."/>
            <person name="Grigoriev I."/>
        </authorList>
    </citation>
    <scope>NUCLEOTIDE SEQUENCE</scope>
    <source>
        <strain evidence="1">ATCC 74209</strain>
    </source>
</reference>
<protein>
    <submittedName>
        <fullName evidence="1">Uncharacterized protein</fullName>
    </submittedName>
</protein>
<organism evidence="1 2">
    <name type="scientific">Delitschia confertaspora ATCC 74209</name>
    <dbReference type="NCBI Taxonomy" id="1513339"/>
    <lineage>
        <taxon>Eukaryota</taxon>
        <taxon>Fungi</taxon>
        <taxon>Dikarya</taxon>
        <taxon>Ascomycota</taxon>
        <taxon>Pezizomycotina</taxon>
        <taxon>Dothideomycetes</taxon>
        <taxon>Pleosporomycetidae</taxon>
        <taxon>Pleosporales</taxon>
        <taxon>Delitschiaceae</taxon>
        <taxon>Delitschia</taxon>
    </lineage>
</organism>
<name>A0A9P4JNY4_9PLEO</name>
<proteinExistence type="predicted"/>
<evidence type="ECO:0000313" key="2">
    <source>
        <dbReference type="Proteomes" id="UP000799536"/>
    </source>
</evidence>
<accession>A0A9P4JNY4</accession>
<gene>
    <name evidence="1" type="ORF">GQ43DRAFT_432355</name>
</gene>
<evidence type="ECO:0000313" key="1">
    <source>
        <dbReference type="EMBL" id="KAF2200599.1"/>
    </source>
</evidence>
<comment type="caution">
    <text evidence="1">The sequence shown here is derived from an EMBL/GenBank/DDBJ whole genome shotgun (WGS) entry which is preliminary data.</text>
</comment>
<sequence length="176" mass="19906">MSPEELIQTGVLALVLRTTISVCDTVIPTTEMVSQFQHSFDDYCAAHLPAVIGWMLVYRSRKRQATITKTLAAAFWTAWFAAVGSASWLMEWRDIRTESENSTYPVGPADIRDGCECLSTISLWDKDTIVKVPQHSRNRTNPETLRLMNLDPLQAYRWTTLQTDAADGQHRARKSS</sequence>
<dbReference type="Proteomes" id="UP000799536">
    <property type="component" value="Unassembled WGS sequence"/>
</dbReference>
<keyword evidence="2" id="KW-1185">Reference proteome</keyword>
<dbReference type="EMBL" id="ML994014">
    <property type="protein sequence ID" value="KAF2200599.1"/>
    <property type="molecule type" value="Genomic_DNA"/>
</dbReference>
<dbReference type="AlphaFoldDB" id="A0A9P4JNY4"/>